<dbReference type="RefSeq" id="WP_076045127.1">
    <property type="nucleotide sequence ID" value="NZ_MQUR01000047.1"/>
</dbReference>
<accession>A0ABX3G089</accession>
<proteinExistence type="predicted"/>
<dbReference type="EMBL" id="MQUR01000047">
    <property type="protein sequence ID" value="OLZ63743.1"/>
    <property type="molecule type" value="Genomic_DNA"/>
</dbReference>
<protein>
    <submittedName>
        <fullName evidence="1">Permease</fullName>
    </submittedName>
</protein>
<dbReference type="Pfam" id="PF19739">
    <property type="entry name" value="DUF6228"/>
    <property type="match status" value="1"/>
</dbReference>
<gene>
    <name evidence="1" type="ORF">AVW11_20115</name>
</gene>
<sequence length="148" mass="16563">MSLFEVSAESSELVVRSPTSPTTYVRFFDWSRVDDHEIAFGVECVADGMHARLDSVSLSVWDRAGDLTEFLDGLAKDFRGWKEDRSWVTSRLALTAAFHSGGHVQLSWLLRRGTFAEDAWECSVTTTLEAGEQMSKLASDVRSFLHQG</sequence>
<dbReference type="InterPro" id="IPR046196">
    <property type="entry name" value="DUF6228"/>
</dbReference>
<comment type="caution">
    <text evidence="1">The sequence shown here is derived from an EMBL/GenBank/DDBJ whole genome shotgun (WGS) entry which is preliminary data.</text>
</comment>
<organism evidence="1 2">
    <name type="scientific">Streptomyces amritsarensis</name>
    <dbReference type="NCBI Taxonomy" id="681158"/>
    <lineage>
        <taxon>Bacteria</taxon>
        <taxon>Bacillati</taxon>
        <taxon>Actinomycetota</taxon>
        <taxon>Actinomycetes</taxon>
        <taxon>Kitasatosporales</taxon>
        <taxon>Streptomycetaceae</taxon>
        <taxon>Streptomyces</taxon>
    </lineage>
</organism>
<name>A0ABX3G089_9ACTN</name>
<dbReference type="Proteomes" id="UP000187151">
    <property type="component" value="Unassembled WGS sequence"/>
</dbReference>
<evidence type="ECO:0000313" key="1">
    <source>
        <dbReference type="EMBL" id="OLZ63743.1"/>
    </source>
</evidence>
<evidence type="ECO:0000313" key="2">
    <source>
        <dbReference type="Proteomes" id="UP000187151"/>
    </source>
</evidence>
<reference evidence="1 2" key="1">
    <citation type="submission" date="2016-01" db="EMBL/GenBank/DDBJ databases">
        <title>Streptomyces amritsarensis strain MTCC 11845 genome sequencing and assembly.</title>
        <authorList>
            <person name="Sharma D."/>
            <person name="Nair G.R."/>
            <person name="Kaur G."/>
            <person name="Manhas R.K."/>
            <person name="Mayilraj S."/>
        </authorList>
    </citation>
    <scope>NUCLEOTIDE SEQUENCE [LARGE SCALE GENOMIC DNA]</scope>
    <source>
        <strain evidence="1 2">MTCC 11845</strain>
    </source>
</reference>
<keyword evidence="2" id="KW-1185">Reference proteome</keyword>